<organism evidence="7 8">
    <name type="scientific">Serratia rubidaea</name>
    <name type="common">Serratia marinorubra</name>
    <dbReference type="NCBI Taxonomy" id="61652"/>
    <lineage>
        <taxon>Bacteria</taxon>
        <taxon>Pseudomonadati</taxon>
        <taxon>Pseudomonadota</taxon>
        <taxon>Gammaproteobacteria</taxon>
        <taxon>Enterobacterales</taxon>
        <taxon>Yersiniaceae</taxon>
        <taxon>Serratia</taxon>
    </lineage>
</organism>
<feature type="domain" description="NADH:flavin oxidoreductase/NADH oxidase N-terminal" evidence="6">
    <location>
        <begin position="1"/>
        <end position="192"/>
    </location>
</feature>
<dbReference type="STRING" id="61652.AXX16_3334"/>
<dbReference type="Gene3D" id="3.20.20.70">
    <property type="entry name" value="Aldolase class I"/>
    <property type="match status" value="1"/>
</dbReference>
<keyword evidence="4" id="KW-0521">NADP</keyword>
<dbReference type="Pfam" id="PF00724">
    <property type="entry name" value="Oxidored_FMN"/>
    <property type="match status" value="1"/>
</dbReference>
<evidence type="ECO:0000313" key="7">
    <source>
        <dbReference type="EMBL" id="VEA73093.1"/>
    </source>
</evidence>
<name>A0A3S4H9S6_SERRU</name>
<dbReference type="InterPro" id="IPR001155">
    <property type="entry name" value="OxRdtase_FMN_N"/>
</dbReference>
<dbReference type="GO" id="GO:0050661">
    <property type="term" value="F:NADP binding"/>
    <property type="evidence" value="ECO:0007669"/>
    <property type="project" value="InterPro"/>
</dbReference>
<comment type="cofactor">
    <cofactor evidence="1">
        <name>FMN</name>
        <dbReference type="ChEBI" id="CHEBI:58210"/>
    </cofactor>
</comment>
<evidence type="ECO:0000259" key="6">
    <source>
        <dbReference type="Pfam" id="PF00724"/>
    </source>
</evidence>
<dbReference type="EC" id="1.6.99.1" evidence="7"/>
<dbReference type="SUPFAM" id="SSF51395">
    <property type="entry name" value="FMN-linked oxidoreductases"/>
    <property type="match status" value="1"/>
</dbReference>
<dbReference type="GO" id="GO:0003959">
    <property type="term" value="F:NADPH dehydrogenase activity"/>
    <property type="evidence" value="ECO:0007669"/>
    <property type="project" value="UniProtKB-EC"/>
</dbReference>
<evidence type="ECO:0000256" key="1">
    <source>
        <dbReference type="ARBA" id="ARBA00001917"/>
    </source>
</evidence>
<evidence type="ECO:0000256" key="4">
    <source>
        <dbReference type="ARBA" id="ARBA00022857"/>
    </source>
</evidence>
<keyword evidence="3" id="KW-0288">FMN</keyword>
<dbReference type="Proteomes" id="UP000271603">
    <property type="component" value="Chromosome"/>
</dbReference>
<dbReference type="GO" id="GO:0010181">
    <property type="term" value="F:FMN binding"/>
    <property type="evidence" value="ECO:0007669"/>
    <property type="project" value="InterPro"/>
</dbReference>
<dbReference type="PANTHER" id="PTHR43303">
    <property type="entry name" value="NADPH DEHYDROGENASE C23G7.10C-RELATED"/>
    <property type="match status" value="1"/>
</dbReference>
<evidence type="ECO:0000256" key="5">
    <source>
        <dbReference type="ARBA" id="ARBA00023002"/>
    </source>
</evidence>
<dbReference type="EMBL" id="LR134155">
    <property type="protein sequence ID" value="VEA73093.1"/>
    <property type="molecule type" value="Genomic_DNA"/>
</dbReference>
<dbReference type="AlphaFoldDB" id="A0A3S4H9S6"/>
<evidence type="ECO:0000256" key="2">
    <source>
        <dbReference type="ARBA" id="ARBA00022630"/>
    </source>
</evidence>
<gene>
    <name evidence="7" type="primary">namA_1</name>
    <name evidence="7" type="ORF">NCTC9419_04716</name>
</gene>
<dbReference type="InterPro" id="IPR044152">
    <property type="entry name" value="YqjM-like"/>
</dbReference>
<protein>
    <submittedName>
        <fullName evidence="7">NADPH dehydrogenase</fullName>
        <ecNumber evidence="7">1.6.99.1</ecNumber>
    </submittedName>
</protein>
<keyword evidence="2" id="KW-0285">Flavoprotein</keyword>
<evidence type="ECO:0000256" key="3">
    <source>
        <dbReference type="ARBA" id="ARBA00022643"/>
    </source>
</evidence>
<sequence>MSLAQIDLLKQQFVEAAKRADRLGFELIELHGAHGYLLHQFLSPLANQRNDQYGGSLQNRMRLLLEIFSEVRAVFPAHKAVGVRISASDWVQDGWDEQQSVALTKALKELGCDYIHVSSGGLSPQQQIPVGPNYQVPFAETIKREVGLPTIAVGLITEPEQAEAIVATGQADMVGLARGILYNPRWPWHAAAKLGAKASAPPQYWRSEPHVLKGLFNS</sequence>
<accession>A0A3S4H9S6</accession>
<keyword evidence="5 7" id="KW-0560">Oxidoreductase</keyword>
<dbReference type="InterPro" id="IPR013785">
    <property type="entry name" value="Aldolase_TIM"/>
</dbReference>
<dbReference type="PANTHER" id="PTHR43303:SF4">
    <property type="entry name" value="NADPH DEHYDROGENASE C23G7.10C-RELATED"/>
    <property type="match status" value="1"/>
</dbReference>
<evidence type="ECO:0000313" key="8">
    <source>
        <dbReference type="Proteomes" id="UP000271603"/>
    </source>
</evidence>
<proteinExistence type="predicted"/>
<reference evidence="7 8" key="1">
    <citation type="submission" date="2018-12" db="EMBL/GenBank/DDBJ databases">
        <authorList>
            <consortium name="Pathogen Informatics"/>
        </authorList>
    </citation>
    <scope>NUCLEOTIDE SEQUENCE [LARGE SCALE GENOMIC DNA]</scope>
    <source>
        <strain evidence="7 8">NCTC9419</strain>
    </source>
</reference>